<comment type="caution">
    <text evidence="2">The sequence shown here is derived from an EMBL/GenBank/DDBJ whole genome shotgun (WGS) entry which is preliminary data.</text>
</comment>
<evidence type="ECO:0008006" key="4">
    <source>
        <dbReference type="Google" id="ProtNLM"/>
    </source>
</evidence>
<dbReference type="InterPro" id="IPR054229">
    <property type="entry name" value="DUF6954"/>
</dbReference>
<keyword evidence="1" id="KW-0812">Transmembrane</keyword>
<reference evidence="2 3" key="1">
    <citation type="submission" date="2019-04" db="EMBL/GenBank/DDBJ databases">
        <title>Bacillus caeni sp. nov., a bacterium isolated from mangrove sediment.</title>
        <authorList>
            <person name="Huang H."/>
            <person name="Mo K."/>
            <person name="Hu Y."/>
        </authorList>
    </citation>
    <scope>NUCLEOTIDE SEQUENCE [LARGE SCALE GENOMIC DNA]</scope>
    <source>
        <strain evidence="2 3">HB172195</strain>
    </source>
</reference>
<keyword evidence="3" id="KW-1185">Reference proteome</keyword>
<feature type="transmembrane region" description="Helical" evidence="1">
    <location>
        <begin position="37"/>
        <end position="57"/>
    </location>
</feature>
<dbReference type="RefSeq" id="WP_138128535.1">
    <property type="nucleotide sequence ID" value="NZ_SWLG01000017.1"/>
</dbReference>
<sequence length="59" mass="6473">MGKLILLILLICAYIAVTFFGLGPVLLADGSQSERFLTLLVILALYGLLTLILVRVLRK</sequence>
<accession>A0A5R9F2L5</accession>
<dbReference type="Pfam" id="PF22268">
    <property type="entry name" value="DUF6954"/>
    <property type="match status" value="1"/>
</dbReference>
<proteinExistence type="predicted"/>
<evidence type="ECO:0000313" key="2">
    <source>
        <dbReference type="EMBL" id="TLS35758.1"/>
    </source>
</evidence>
<name>A0A5R9F2L5_9BACL</name>
<protein>
    <recommendedName>
        <fullName evidence="4">DUF3955 domain-containing protein</fullName>
    </recommendedName>
</protein>
<dbReference type="Proteomes" id="UP000308230">
    <property type="component" value="Unassembled WGS sequence"/>
</dbReference>
<keyword evidence="1" id="KW-0472">Membrane</keyword>
<organism evidence="2 3">
    <name type="scientific">Exobacillus caeni</name>
    <dbReference type="NCBI Taxonomy" id="2574798"/>
    <lineage>
        <taxon>Bacteria</taxon>
        <taxon>Bacillati</taxon>
        <taxon>Bacillota</taxon>
        <taxon>Bacilli</taxon>
        <taxon>Bacillales</taxon>
        <taxon>Guptibacillaceae</taxon>
        <taxon>Exobacillus</taxon>
    </lineage>
</organism>
<evidence type="ECO:0000313" key="3">
    <source>
        <dbReference type="Proteomes" id="UP000308230"/>
    </source>
</evidence>
<evidence type="ECO:0000256" key="1">
    <source>
        <dbReference type="SAM" id="Phobius"/>
    </source>
</evidence>
<dbReference type="EMBL" id="SWLG01000017">
    <property type="protein sequence ID" value="TLS35758.1"/>
    <property type="molecule type" value="Genomic_DNA"/>
</dbReference>
<gene>
    <name evidence="2" type="ORF">FCL54_19080</name>
</gene>
<dbReference type="AlphaFoldDB" id="A0A5R9F2L5"/>
<keyword evidence="1" id="KW-1133">Transmembrane helix</keyword>